<sequence length="158" mass="17067">MISSCSFLSVSRHWKVITFTVGDSLTTSDSNSSFISLKTMIHTLPVAVTYLLYMLATVESIRGVNVPMYTTLWGAADYNGIYNDCGGVISVGLVVLGAFTARAQDLSFDFYGYGVVFLANIATTAYLATIARIGSIALVFLFKNFFNLISTALASHLS</sequence>
<dbReference type="AlphaFoldDB" id="A0AAE0DYB2"/>
<reference evidence="2" key="1">
    <citation type="journal article" date="2023" name="Plant J.">
        <title>Genome sequences and population genomics provide insights into the demographic history, inbreeding, and mutation load of two 'living fossil' tree species of Dipteronia.</title>
        <authorList>
            <person name="Feng Y."/>
            <person name="Comes H.P."/>
            <person name="Chen J."/>
            <person name="Zhu S."/>
            <person name="Lu R."/>
            <person name="Zhang X."/>
            <person name="Li P."/>
            <person name="Qiu J."/>
            <person name="Olsen K.M."/>
            <person name="Qiu Y."/>
        </authorList>
    </citation>
    <scope>NUCLEOTIDE SEQUENCE</scope>
    <source>
        <strain evidence="2">NBL</strain>
    </source>
</reference>
<feature type="transmembrane region" description="Helical" evidence="1">
    <location>
        <begin position="81"/>
        <end position="101"/>
    </location>
</feature>
<evidence type="ECO:0000313" key="2">
    <source>
        <dbReference type="EMBL" id="KAK3195587.1"/>
    </source>
</evidence>
<comment type="caution">
    <text evidence="2">The sequence shown here is derived from an EMBL/GenBank/DDBJ whole genome shotgun (WGS) entry which is preliminary data.</text>
</comment>
<feature type="transmembrane region" description="Helical" evidence="1">
    <location>
        <begin position="133"/>
        <end position="154"/>
    </location>
</feature>
<evidence type="ECO:0000313" key="3">
    <source>
        <dbReference type="Proteomes" id="UP001281410"/>
    </source>
</evidence>
<name>A0AAE0DYB2_9ROSI</name>
<dbReference type="Proteomes" id="UP001281410">
    <property type="component" value="Unassembled WGS sequence"/>
</dbReference>
<keyword evidence="1" id="KW-0812">Transmembrane</keyword>
<proteinExistence type="predicted"/>
<feature type="transmembrane region" description="Helical" evidence="1">
    <location>
        <begin position="40"/>
        <end position="61"/>
    </location>
</feature>
<keyword evidence="1" id="KW-1133">Transmembrane helix</keyword>
<evidence type="ECO:0000256" key="1">
    <source>
        <dbReference type="SAM" id="Phobius"/>
    </source>
</evidence>
<feature type="transmembrane region" description="Helical" evidence="1">
    <location>
        <begin position="108"/>
        <end position="127"/>
    </location>
</feature>
<gene>
    <name evidence="2" type="ORF">Dsin_026897</name>
</gene>
<dbReference type="EMBL" id="JANJYJ010000008">
    <property type="protein sequence ID" value="KAK3195587.1"/>
    <property type="molecule type" value="Genomic_DNA"/>
</dbReference>
<accession>A0AAE0DYB2</accession>
<organism evidence="2 3">
    <name type="scientific">Dipteronia sinensis</name>
    <dbReference type="NCBI Taxonomy" id="43782"/>
    <lineage>
        <taxon>Eukaryota</taxon>
        <taxon>Viridiplantae</taxon>
        <taxon>Streptophyta</taxon>
        <taxon>Embryophyta</taxon>
        <taxon>Tracheophyta</taxon>
        <taxon>Spermatophyta</taxon>
        <taxon>Magnoliopsida</taxon>
        <taxon>eudicotyledons</taxon>
        <taxon>Gunneridae</taxon>
        <taxon>Pentapetalae</taxon>
        <taxon>rosids</taxon>
        <taxon>malvids</taxon>
        <taxon>Sapindales</taxon>
        <taxon>Sapindaceae</taxon>
        <taxon>Hippocastanoideae</taxon>
        <taxon>Acereae</taxon>
        <taxon>Dipteronia</taxon>
    </lineage>
</organism>
<keyword evidence="3" id="KW-1185">Reference proteome</keyword>
<keyword evidence="1" id="KW-0472">Membrane</keyword>
<protein>
    <submittedName>
        <fullName evidence="2">Uncharacterized protein</fullName>
    </submittedName>
</protein>